<protein>
    <submittedName>
        <fullName evidence="1">Uncharacterized protein</fullName>
    </submittedName>
</protein>
<dbReference type="AlphaFoldDB" id="A0A0F0HEG2"/>
<dbReference type="EMBL" id="JYJG01000020">
    <property type="protein sequence ID" value="KJK52028.1"/>
    <property type="molecule type" value="Genomic_DNA"/>
</dbReference>
<comment type="caution">
    <text evidence="1">The sequence shown here is derived from an EMBL/GenBank/DDBJ whole genome shotgun (WGS) entry which is preliminary data.</text>
</comment>
<keyword evidence="2" id="KW-1185">Reference proteome</keyword>
<accession>A0A0F0HEG2</accession>
<organism evidence="1 2">
    <name type="scientific">Lentzea aerocolonigenes</name>
    <name type="common">Lechevalieria aerocolonigenes</name>
    <name type="synonym">Saccharothrix aerocolonigenes</name>
    <dbReference type="NCBI Taxonomy" id="68170"/>
    <lineage>
        <taxon>Bacteria</taxon>
        <taxon>Bacillati</taxon>
        <taxon>Actinomycetota</taxon>
        <taxon>Actinomycetes</taxon>
        <taxon>Pseudonocardiales</taxon>
        <taxon>Pseudonocardiaceae</taxon>
        <taxon>Lentzea</taxon>
    </lineage>
</organism>
<proteinExistence type="predicted"/>
<reference evidence="1 2" key="1">
    <citation type="submission" date="2015-02" db="EMBL/GenBank/DDBJ databases">
        <authorList>
            <person name="Ju K.-S."/>
            <person name="Doroghazi J.R."/>
            <person name="Metcalf W."/>
        </authorList>
    </citation>
    <scope>NUCLEOTIDE SEQUENCE [LARGE SCALE GENOMIC DNA]</scope>
    <source>
        <strain evidence="1 2">NRRL B-16140</strain>
    </source>
</reference>
<evidence type="ECO:0000313" key="1">
    <source>
        <dbReference type="EMBL" id="KJK52028.1"/>
    </source>
</evidence>
<gene>
    <name evidence="1" type="ORF">UK23_04625</name>
</gene>
<evidence type="ECO:0000313" key="2">
    <source>
        <dbReference type="Proteomes" id="UP000033393"/>
    </source>
</evidence>
<sequence>MRMSARHFRSMVRGRACELLRTLVVVGEEGELLRADHAAHRLELRRVVSLPQDDRRRTPTSSTTARRMPRVLFTVHL</sequence>
<dbReference type="PATRIC" id="fig|68170.10.peg.5636"/>
<dbReference type="Proteomes" id="UP000033393">
    <property type="component" value="Unassembled WGS sequence"/>
</dbReference>
<name>A0A0F0HEG2_LENAE</name>